<dbReference type="PANTHER" id="PTHR12318">
    <property type="entry name" value="TESTOSTERONE-REGULATED PROTEIN RP2"/>
    <property type="match status" value="1"/>
</dbReference>
<dbReference type="PANTHER" id="PTHR12318:SF0">
    <property type="entry name" value="ACYL-COENZYME A DIPHOSPHATASE NUDT19"/>
    <property type="match status" value="1"/>
</dbReference>
<reference evidence="8 9" key="1">
    <citation type="submission" date="2018-05" db="EMBL/GenBank/DDBJ databases">
        <title>Genetic diversity of glacier-inhabiting Cryobacterium bacteria in China and description of Cryobacterium mengkeensis sp. nov. and Arthrobacter glacialis sp. nov.</title>
        <authorList>
            <person name="Liu Q."/>
            <person name="Xin Y.-H."/>
        </authorList>
    </citation>
    <scope>NUCLEOTIDE SEQUENCE [LARGE SCALE GENOMIC DNA]</scope>
    <source>
        <strain evidence="8 9">B7</strain>
    </source>
</reference>
<protein>
    <recommendedName>
        <fullName evidence="7">Nudix hydrolase domain-containing protein</fullName>
    </recommendedName>
</protein>
<evidence type="ECO:0000256" key="6">
    <source>
        <dbReference type="ARBA" id="ARBA00023211"/>
    </source>
</evidence>
<dbReference type="AlphaFoldDB" id="A0A2V5JJN7"/>
<feature type="domain" description="Nudix hydrolase" evidence="7">
    <location>
        <begin position="31"/>
        <end position="178"/>
    </location>
</feature>
<dbReference type="InterPro" id="IPR039121">
    <property type="entry name" value="NUDT19"/>
</dbReference>
<dbReference type="InterPro" id="IPR015797">
    <property type="entry name" value="NUDIX_hydrolase-like_dom_sf"/>
</dbReference>
<dbReference type="CDD" id="cd18870">
    <property type="entry name" value="NUDIX_AcylCoAdiphos_Nudt19"/>
    <property type="match status" value="1"/>
</dbReference>
<accession>A0A2V5JJN7</accession>
<dbReference type="Proteomes" id="UP000247980">
    <property type="component" value="Unassembled WGS sequence"/>
</dbReference>
<dbReference type="EMBL" id="QJVC01000021">
    <property type="protein sequence ID" value="PYI37486.1"/>
    <property type="molecule type" value="Genomic_DNA"/>
</dbReference>
<sequence>MRSRWIIFSIKPWWHCLPLKMTPNPSAPLASLEDACTVVLVRDGQSGLETLLLERPQNSRAFGGAWVFPGGKVDAADRREGNGRSVDDFSAAQRAGLREVAEETGQRLDGDEMVWLSQWTPMQQLPRRFRTWFMLARAVTGSVTLSPEEHSNYAWLSPVDALERHAQGKLTLVPPTWVTLHDLAGKFTVADALADARSNPAPVYNTQLLPPDGLMWLGDAAYPRQNISETVSAPGARHRLTTASLPWIFERRSG</sequence>
<keyword evidence="6" id="KW-0464">Manganese</keyword>
<evidence type="ECO:0000313" key="8">
    <source>
        <dbReference type="EMBL" id="PYI37486.1"/>
    </source>
</evidence>
<comment type="cofactor">
    <cofactor evidence="2">
        <name>Mg(2+)</name>
        <dbReference type="ChEBI" id="CHEBI:18420"/>
    </cofactor>
</comment>
<comment type="cofactor">
    <cofactor evidence="1">
        <name>Mn(2+)</name>
        <dbReference type="ChEBI" id="CHEBI:29035"/>
    </cofactor>
</comment>
<evidence type="ECO:0000313" key="9">
    <source>
        <dbReference type="Proteomes" id="UP000247980"/>
    </source>
</evidence>
<dbReference type="InterPro" id="IPR000086">
    <property type="entry name" value="NUDIX_hydrolase_dom"/>
</dbReference>
<dbReference type="GO" id="GO:0046872">
    <property type="term" value="F:metal ion binding"/>
    <property type="evidence" value="ECO:0007669"/>
    <property type="project" value="UniProtKB-KW"/>
</dbReference>
<keyword evidence="5" id="KW-0460">Magnesium</keyword>
<evidence type="ECO:0000256" key="1">
    <source>
        <dbReference type="ARBA" id="ARBA00001936"/>
    </source>
</evidence>
<dbReference type="OrthoDB" id="7183442at2"/>
<dbReference type="PROSITE" id="PS51462">
    <property type="entry name" value="NUDIX"/>
    <property type="match status" value="1"/>
</dbReference>
<evidence type="ECO:0000259" key="7">
    <source>
        <dbReference type="PROSITE" id="PS51462"/>
    </source>
</evidence>
<organism evidence="8 9">
    <name type="scientific">Arthrobacter psychrolactophilus</name>
    <dbReference type="NCBI Taxonomy" id="92442"/>
    <lineage>
        <taxon>Bacteria</taxon>
        <taxon>Bacillati</taxon>
        <taxon>Actinomycetota</taxon>
        <taxon>Actinomycetes</taxon>
        <taxon>Micrococcales</taxon>
        <taxon>Micrococcaceae</taxon>
        <taxon>Arthrobacter</taxon>
    </lineage>
</organism>
<comment type="caution">
    <text evidence="8">The sequence shown here is derived from an EMBL/GenBank/DDBJ whole genome shotgun (WGS) entry which is preliminary data.</text>
</comment>
<gene>
    <name evidence="8" type="ORF">CVS30_15185</name>
</gene>
<proteinExistence type="predicted"/>
<evidence type="ECO:0000256" key="5">
    <source>
        <dbReference type="ARBA" id="ARBA00022842"/>
    </source>
</evidence>
<dbReference type="Gene3D" id="3.90.79.10">
    <property type="entry name" value="Nucleoside Triphosphate Pyrophosphohydrolase"/>
    <property type="match status" value="2"/>
</dbReference>
<keyword evidence="3" id="KW-0479">Metal-binding</keyword>
<keyword evidence="4" id="KW-0378">Hydrolase</keyword>
<dbReference type="Pfam" id="PF00293">
    <property type="entry name" value="NUDIX"/>
    <property type="match status" value="1"/>
</dbReference>
<dbReference type="GO" id="GO:0016818">
    <property type="term" value="F:hydrolase activity, acting on acid anhydrides, in phosphorus-containing anhydrides"/>
    <property type="evidence" value="ECO:0007669"/>
    <property type="project" value="InterPro"/>
</dbReference>
<name>A0A2V5JJN7_9MICC</name>
<evidence type="ECO:0000256" key="3">
    <source>
        <dbReference type="ARBA" id="ARBA00022723"/>
    </source>
</evidence>
<dbReference type="SUPFAM" id="SSF55811">
    <property type="entry name" value="Nudix"/>
    <property type="match status" value="1"/>
</dbReference>
<evidence type="ECO:0000256" key="2">
    <source>
        <dbReference type="ARBA" id="ARBA00001946"/>
    </source>
</evidence>
<keyword evidence="9" id="KW-1185">Reference proteome</keyword>
<evidence type="ECO:0000256" key="4">
    <source>
        <dbReference type="ARBA" id="ARBA00022801"/>
    </source>
</evidence>